<sequence length="504" mass="54720">MRPPHDIWRNAMLFGNNSDAEAIISALSKAQGMIEFSPTGEILNANDNFLKVMGYRLDEIKGRHHSIFVDEATRNSRDYGQLWQSLREGKPGQVQMIRRLAKGGREVWIHGSYNPVFDRRGHVCKVVKLASDVTADRQRALDVQGQLTALNRAQAVISFSMDGTILDANENFLKAMGYRLDQIQGRHHSMFVDPQEVATESYRSLWAGLRAGRFSQAEYKRLAAGGRVIYIQATYNPILDEDGKPVKVVKFATDVTAAVEARQRNEQTLSAVQSYLGDIVSAVEQSNNQAETATQASERTSVSVAAIASGSEQLDASIQEIARSMSHSKSATEKAFEEATVVDAATQRLLNSTQSMDGIVKLIQDIAGRINMLALNATIESARAGEAGRGFAIVAGEVKSLARQAASATASISQEIVSLQGAAGDVAEKMDAIRAAIDAVRGYVVGTCSAVEEQSAVARLMNSTMRGASGDVEKIHHSMDEIAHSTRAANQRISNVREALRLIA</sequence>
<evidence type="ECO:0000259" key="2">
    <source>
        <dbReference type="PROSITE" id="PS50111"/>
    </source>
</evidence>
<evidence type="ECO:0000313" key="6">
    <source>
        <dbReference type="Proteomes" id="UP000234752"/>
    </source>
</evidence>
<dbReference type="PANTHER" id="PTHR24422:SF10">
    <property type="entry name" value="CHEMOTAXIS PROTEIN METHYLTRANSFERASE 2"/>
    <property type="match status" value="1"/>
</dbReference>
<dbReference type="InterPro" id="IPR013655">
    <property type="entry name" value="PAS_fold_3"/>
</dbReference>
<dbReference type="NCBIfam" id="TIGR00229">
    <property type="entry name" value="sensory_box"/>
    <property type="match status" value="2"/>
</dbReference>
<dbReference type="SUPFAM" id="SSF55785">
    <property type="entry name" value="PYP-like sensor domain (PAS domain)"/>
    <property type="match status" value="2"/>
</dbReference>
<dbReference type="InterPro" id="IPR004090">
    <property type="entry name" value="Chemotax_Me-accpt_rcpt"/>
</dbReference>
<reference evidence="5 6" key="1">
    <citation type="submission" date="2017-12" db="EMBL/GenBank/DDBJ databases">
        <title>Genomes of bacteria within cyanobacterial aggregates.</title>
        <authorList>
            <person name="Cai H."/>
        </authorList>
    </citation>
    <scope>NUCLEOTIDE SEQUENCE [LARGE SCALE GENOMIC DNA]</scope>
    <source>
        <strain evidence="5 6">TH16</strain>
    </source>
</reference>
<dbReference type="PRINTS" id="PR00260">
    <property type="entry name" value="CHEMTRNSDUCR"/>
</dbReference>
<dbReference type="InterPro" id="IPR000014">
    <property type="entry name" value="PAS"/>
</dbReference>
<evidence type="ECO:0000256" key="1">
    <source>
        <dbReference type="PROSITE-ProRule" id="PRU00284"/>
    </source>
</evidence>
<dbReference type="AlphaFoldDB" id="A0A2K9NFU8"/>
<dbReference type="Proteomes" id="UP000234752">
    <property type="component" value="Chromosome eg_2"/>
</dbReference>
<dbReference type="SMART" id="SM00283">
    <property type="entry name" value="MA"/>
    <property type="match status" value="1"/>
</dbReference>
<dbReference type="Pfam" id="PF00015">
    <property type="entry name" value="MCPsignal"/>
    <property type="match status" value="1"/>
</dbReference>
<name>A0A2K9NFU8_9PROT</name>
<dbReference type="PANTHER" id="PTHR24422">
    <property type="entry name" value="CHEMOTAXIS PROTEIN METHYLTRANSFERASE"/>
    <property type="match status" value="1"/>
</dbReference>
<evidence type="ECO:0000259" key="3">
    <source>
        <dbReference type="PROSITE" id="PS50112"/>
    </source>
</evidence>
<organism evidence="5 6">
    <name type="scientific">Niveispirillum cyanobacteriorum</name>
    <dbReference type="NCBI Taxonomy" id="1612173"/>
    <lineage>
        <taxon>Bacteria</taxon>
        <taxon>Pseudomonadati</taxon>
        <taxon>Pseudomonadota</taxon>
        <taxon>Alphaproteobacteria</taxon>
        <taxon>Rhodospirillales</taxon>
        <taxon>Azospirillaceae</taxon>
        <taxon>Niveispirillum</taxon>
    </lineage>
</organism>
<dbReference type="GO" id="GO:0004888">
    <property type="term" value="F:transmembrane signaling receptor activity"/>
    <property type="evidence" value="ECO:0007669"/>
    <property type="project" value="InterPro"/>
</dbReference>
<dbReference type="Pfam" id="PF08447">
    <property type="entry name" value="PAS_3"/>
    <property type="match status" value="2"/>
</dbReference>
<feature type="domain" description="PAC" evidence="4">
    <location>
        <begin position="90"/>
        <end position="145"/>
    </location>
</feature>
<dbReference type="InterPro" id="IPR035965">
    <property type="entry name" value="PAS-like_dom_sf"/>
</dbReference>
<keyword evidence="1" id="KW-0807">Transducer</keyword>
<dbReference type="GO" id="GO:0006935">
    <property type="term" value="P:chemotaxis"/>
    <property type="evidence" value="ECO:0007669"/>
    <property type="project" value="InterPro"/>
</dbReference>
<proteinExistence type="predicted"/>
<gene>
    <name evidence="5" type="ORF">C0V82_16355</name>
</gene>
<dbReference type="PROSITE" id="PS50113">
    <property type="entry name" value="PAC"/>
    <property type="match status" value="2"/>
</dbReference>
<dbReference type="KEGG" id="ncb:C0V82_16355"/>
<dbReference type="SMART" id="SM00091">
    <property type="entry name" value="PAS"/>
    <property type="match status" value="2"/>
</dbReference>
<feature type="domain" description="Methyl-accepting transducer" evidence="2">
    <location>
        <begin position="268"/>
        <end position="497"/>
    </location>
</feature>
<dbReference type="GO" id="GO:0016020">
    <property type="term" value="C:membrane"/>
    <property type="evidence" value="ECO:0007669"/>
    <property type="project" value="InterPro"/>
</dbReference>
<dbReference type="InterPro" id="IPR050903">
    <property type="entry name" value="Bact_Chemotaxis_MeTrfase"/>
</dbReference>
<dbReference type="CDD" id="cd00130">
    <property type="entry name" value="PAS"/>
    <property type="match status" value="2"/>
</dbReference>
<accession>A0A2K9NFU8</accession>
<keyword evidence="6" id="KW-1185">Reference proteome</keyword>
<dbReference type="EMBL" id="CP025612">
    <property type="protein sequence ID" value="AUN32000.1"/>
    <property type="molecule type" value="Genomic_DNA"/>
</dbReference>
<dbReference type="InterPro" id="IPR000700">
    <property type="entry name" value="PAS-assoc_C"/>
</dbReference>
<evidence type="ECO:0000259" key="4">
    <source>
        <dbReference type="PROSITE" id="PS50113"/>
    </source>
</evidence>
<dbReference type="SMART" id="SM00086">
    <property type="entry name" value="PAC"/>
    <property type="match status" value="2"/>
</dbReference>
<feature type="domain" description="PAC" evidence="4">
    <location>
        <begin position="215"/>
        <end position="267"/>
    </location>
</feature>
<dbReference type="PROSITE" id="PS50111">
    <property type="entry name" value="CHEMOTAXIS_TRANSDUC_2"/>
    <property type="match status" value="1"/>
</dbReference>
<dbReference type="PROSITE" id="PS50112">
    <property type="entry name" value="PAS"/>
    <property type="match status" value="1"/>
</dbReference>
<dbReference type="Gene3D" id="1.10.287.950">
    <property type="entry name" value="Methyl-accepting chemotaxis protein"/>
    <property type="match status" value="1"/>
</dbReference>
<dbReference type="GO" id="GO:0007165">
    <property type="term" value="P:signal transduction"/>
    <property type="evidence" value="ECO:0007669"/>
    <property type="project" value="UniProtKB-KW"/>
</dbReference>
<feature type="domain" description="PAS" evidence="3">
    <location>
        <begin position="16"/>
        <end position="89"/>
    </location>
</feature>
<dbReference type="Gene3D" id="3.30.450.20">
    <property type="entry name" value="PAS domain"/>
    <property type="match status" value="2"/>
</dbReference>
<evidence type="ECO:0000313" key="5">
    <source>
        <dbReference type="EMBL" id="AUN32000.1"/>
    </source>
</evidence>
<dbReference type="InterPro" id="IPR004089">
    <property type="entry name" value="MCPsignal_dom"/>
</dbReference>
<protein>
    <submittedName>
        <fullName evidence="5">Chemotaxis protein</fullName>
    </submittedName>
</protein>
<dbReference type="InterPro" id="IPR001610">
    <property type="entry name" value="PAC"/>
</dbReference>
<dbReference type="SUPFAM" id="SSF58104">
    <property type="entry name" value="Methyl-accepting chemotaxis protein (MCP) signaling domain"/>
    <property type="match status" value="1"/>
</dbReference>